<name>A0A4Y7UAY8_9FLAO</name>
<dbReference type="Proteomes" id="UP000298340">
    <property type="component" value="Unassembled WGS sequence"/>
</dbReference>
<dbReference type="SUPFAM" id="SSF50939">
    <property type="entry name" value="Sialidases"/>
    <property type="match status" value="1"/>
</dbReference>
<evidence type="ECO:0000313" key="5">
    <source>
        <dbReference type="Proteomes" id="UP000298340"/>
    </source>
</evidence>
<protein>
    <recommendedName>
        <fullName evidence="6">Exo-alpha-sialidase</fullName>
    </recommendedName>
</protein>
<dbReference type="EMBL" id="QWDN01000005">
    <property type="protein sequence ID" value="TEB43401.1"/>
    <property type="molecule type" value="Genomic_DNA"/>
</dbReference>
<evidence type="ECO:0008006" key="6">
    <source>
        <dbReference type="Google" id="ProtNLM"/>
    </source>
</evidence>
<evidence type="ECO:0000313" key="4">
    <source>
        <dbReference type="Proteomes" id="UP000295270"/>
    </source>
</evidence>
<feature type="chain" id="PRO_5043204811" description="Exo-alpha-sialidase" evidence="1">
    <location>
        <begin position="23"/>
        <end position="345"/>
    </location>
</feature>
<gene>
    <name evidence="3" type="ORF">D0809_14620</name>
    <name evidence="2" type="ORF">EV142_105141</name>
</gene>
<organism evidence="3 5">
    <name type="scientific">Flavobacterium circumlabens</name>
    <dbReference type="NCBI Taxonomy" id="2133765"/>
    <lineage>
        <taxon>Bacteria</taxon>
        <taxon>Pseudomonadati</taxon>
        <taxon>Bacteroidota</taxon>
        <taxon>Flavobacteriia</taxon>
        <taxon>Flavobacteriales</taxon>
        <taxon>Flavobacteriaceae</taxon>
        <taxon>Flavobacterium</taxon>
    </lineage>
</organism>
<dbReference type="AlphaFoldDB" id="A0A4Y7UAY8"/>
<sequence length="345" mass="39416">MKKKLLSLFVGLLMCTACTSQDYDDDDSFITQRITDNQDSHQGFTDLVFFDNQFFLVFRESSSHAYGADGTVKLYSKGNDDKWTFIREFKVDGFDLRDPKFSIHDNNLMLYIHGTTFEGKKVVGFTDYNSSYSVGKGWNELQDVKLDNLKSSAEKLKGNEAWPWRVTWYKNVAYSVGYNYSGIFDLYNSDNGLFFKSTNSFSNIVKMPTEATLRVSNEGQFYVLARRNYGSAIIGRSNTSLSDWDWLYEIPIVNFGGPNFLLTGNNNMLISGRENDQLVLGEYDMAEKTYNRLLTLKSGGDCGYAGMVRKENFLWISYYSSHESAKGSSIYIAKINLDKLKGYKE</sequence>
<reference evidence="3 5" key="2">
    <citation type="journal article" date="2018" name="Syst. Appl. Microbiol.">
        <title>Flavobacterium circumlabens sp. nov. and Flavobacterium cupreum sp. nov., two psychrotrophic species isolated from Antarctic environmental samples.</title>
        <authorList>
            <person name="Kralova S."/>
            <person name="Busse H.J."/>
            <person name="Svec P."/>
            <person name="Maslanova I."/>
            <person name="Stankova E."/>
            <person name="Bartak M."/>
            <person name="Sedlacek I."/>
        </authorList>
    </citation>
    <scope>NUCLEOTIDE SEQUENCE [LARGE SCALE GENOMIC DNA]</scope>
    <source>
        <strain evidence="3 5">CCM 8828</strain>
    </source>
</reference>
<keyword evidence="1" id="KW-0732">Signal</keyword>
<dbReference type="InterPro" id="IPR036278">
    <property type="entry name" value="Sialidase_sf"/>
</dbReference>
<dbReference type="EMBL" id="SLWA01000005">
    <property type="protein sequence ID" value="TCN56365.1"/>
    <property type="molecule type" value="Genomic_DNA"/>
</dbReference>
<dbReference type="OrthoDB" id="20875at2"/>
<evidence type="ECO:0000313" key="3">
    <source>
        <dbReference type="EMBL" id="TEB43401.1"/>
    </source>
</evidence>
<comment type="caution">
    <text evidence="3">The sequence shown here is derived from an EMBL/GenBank/DDBJ whole genome shotgun (WGS) entry which is preliminary data.</text>
</comment>
<dbReference type="RefSeq" id="WP_132036377.1">
    <property type="nucleotide sequence ID" value="NZ_QWDN01000005.1"/>
</dbReference>
<evidence type="ECO:0000313" key="2">
    <source>
        <dbReference type="EMBL" id="TCN56365.1"/>
    </source>
</evidence>
<dbReference type="Proteomes" id="UP000295270">
    <property type="component" value="Unassembled WGS sequence"/>
</dbReference>
<feature type="signal peptide" evidence="1">
    <location>
        <begin position="1"/>
        <end position="22"/>
    </location>
</feature>
<reference evidence="2" key="3">
    <citation type="submission" date="2019-03" db="EMBL/GenBank/DDBJ databases">
        <authorList>
            <person name="Whitman W."/>
            <person name="Huntemann M."/>
            <person name="Clum A."/>
            <person name="Pillay M."/>
            <person name="Palaniappan K."/>
            <person name="Varghese N."/>
            <person name="Mikhailova N."/>
            <person name="Stamatis D."/>
            <person name="Reddy T."/>
            <person name="Daum C."/>
            <person name="Shapiro N."/>
            <person name="Ivanova N."/>
            <person name="Kyrpides N."/>
            <person name="Woyke T."/>
        </authorList>
    </citation>
    <scope>NUCLEOTIDE SEQUENCE</scope>
    <source>
        <strain evidence="2">P5626</strain>
    </source>
</reference>
<evidence type="ECO:0000256" key="1">
    <source>
        <dbReference type="SAM" id="SignalP"/>
    </source>
</evidence>
<proteinExistence type="predicted"/>
<reference evidence="2 4" key="1">
    <citation type="journal article" date="2015" name="Stand. Genomic Sci.">
        <title>Genomic Encyclopedia of Bacterial and Archaeal Type Strains, Phase III: the genomes of soil and plant-associated and newly described type strains.</title>
        <authorList>
            <person name="Whitman W.B."/>
            <person name="Woyke T."/>
            <person name="Klenk H.P."/>
            <person name="Zhou Y."/>
            <person name="Lilburn T.G."/>
            <person name="Beck B.J."/>
            <person name="De Vos P."/>
            <person name="Vandamme P."/>
            <person name="Eisen J.A."/>
            <person name="Garrity G."/>
            <person name="Hugenholtz P."/>
            <person name="Kyrpides N.C."/>
        </authorList>
    </citation>
    <scope>NUCLEOTIDE SEQUENCE [LARGE SCALE GENOMIC DNA]</scope>
    <source>
        <strain evidence="2 4">P5626</strain>
    </source>
</reference>
<accession>A0A4Y7UAY8</accession>
<keyword evidence="4" id="KW-1185">Reference proteome</keyword>